<evidence type="ECO:0000256" key="1">
    <source>
        <dbReference type="SAM" id="MobiDB-lite"/>
    </source>
</evidence>
<organism evidence="3 4">
    <name type="scientific">Kibdelosporangium banguiense</name>
    <dbReference type="NCBI Taxonomy" id="1365924"/>
    <lineage>
        <taxon>Bacteria</taxon>
        <taxon>Bacillati</taxon>
        <taxon>Actinomycetota</taxon>
        <taxon>Actinomycetes</taxon>
        <taxon>Pseudonocardiales</taxon>
        <taxon>Pseudonocardiaceae</taxon>
        <taxon>Kibdelosporangium</taxon>
    </lineage>
</organism>
<sequence length="173" mass="16556">MADSPDRTELQPPAEGPVSGARRAPYALLAAAGVGVATACAALASFAVASGDEARTGDNVPPVVTQVNNSPKGATPLSGGVSETPSSAETSPAPGSPPSTSSSSRPRSSGTPQPGQPNDPGQQNPPLPPPGGGGNGGGGNEPPPETTSKTTTSSGGSSTTTTQPSGTTTTTAK</sequence>
<evidence type="ECO:0008006" key="5">
    <source>
        <dbReference type="Google" id="ProtNLM"/>
    </source>
</evidence>
<feature type="compositionally biased region" description="Low complexity" evidence="1">
    <location>
        <begin position="146"/>
        <end position="173"/>
    </location>
</feature>
<feature type="region of interest" description="Disordered" evidence="1">
    <location>
        <begin position="1"/>
        <end position="21"/>
    </location>
</feature>
<keyword evidence="2" id="KW-0812">Transmembrane</keyword>
<feature type="region of interest" description="Disordered" evidence="1">
    <location>
        <begin position="52"/>
        <end position="173"/>
    </location>
</feature>
<name>A0ABS4TH03_9PSEU</name>
<evidence type="ECO:0000256" key="2">
    <source>
        <dbReference type="SAM" id="Phobius"/>
    </source>
</evidence>
<accession>A0ABS4TH03</accession>
<feature type="transmembrane region" description="Helical" evidence="2">
    <location>
        <begin position="26"/>
        <end position="49"/>
    </location>
</feature>
<dbReference type="RefSeq" id="WP_209640528.1">
    <property type="nucleotide sequence ID" value="NZ_JAGINW010000001.1"/>
</dbReference>
<keyword evidence="2" id="KW-1133">Transmembrane helix</keyword>
<keyword evidence="4" id="KW-1185">Reference proteome</keyword>
<comment type="caution">
    <text evidence="3">The sequence shown here is derived from an EMBL/GenBank/DDBJ whole genome shotgun (WGS) entry which is preliminary data.</text>
</comment>
<evidence type="ECO:0000313" key="3">
    <source>
        <dbReference type="EMBL" id="MBP2323710.1"/>
    </source>
</evidence>
<keyword evidence="2" id="KW-0472">Membrane</keyword>
<gene>
    <name evidence="3" type="ORF">JOF56_004095</name>
</gene>
<dbReference type="Proteomes" id="UP001519332">
    <property type="component" value="Unassembled WGS sequence"/>
</dbReference>
<feature type="compositionally biased region" description="Low complexity" evidence="1">
    <location>
        <begin position="82"/>
        <end position="122"/>
    </location>
</feature>
<reference evidence="3 4" key="1">
    <citation type="submission" date="2021-03" db="EMBL/GenBank/DDBJ databases">
        <title>Sequencing the genomes of 1000 actinobacteria strains.</title>
        <authorList>
            <person name="Klenk H.-P."/>
        </authorList>
    </citation>
    <scope>NUCLEOTIDE SEQUENCE [LARGE SCALE GENOMIC DNA]</scope>
    <source>
        <strain evidence="3 4">DSM 46670</strain>
    </source>
</reference>
<dbReference type="EMBL" id="JAGINW010000001">
    <property type="protein sequence ID" value="MBP2323710.1"/>
    <property type="molecule type" value="Genomic_DNA"/>
</dbReference>
<protein>
    <recommendedName>
        <fullName evidence="5">Serine/threonine protein kinase</fullName>
    </recommendedName>
</protein>
<proteinExistence type="predicted"/>
<evidence type="ECO:0000313" key="4">
    <source>
        <dbReference type="Proteomes" id="UP001519332"/>
    </source>
</evidence>